<dbReference type="AlphaFoldDB" id="A0AA48HUE2"/>
<evidence type="ECO:0000256" key="1">
    <source>
        <dbReference type="ARBA" id="ARBA00004141"/>
    </source>
</evidence>
<feature type="transmembrane region" description="Helical" evidence="6">
    <location>
        <begin position="77"/>
        <end position="96"/>
    </location>
</feature>
<feature type="transmembrane region" description="Helical" evidence="6">
    <location>
        <begin position="147"/>
        <end position="165"/>
    </location>
</feature>
<keyword evidence="2 6" id="KW-0812">Transmembrane</keyword>
<feature type="transmembrane region" description="Helical" evidence="6">
    <location>
        <begin position="314"/>
        <end position="338"/>
    </location>
</feature>
<dbReference type="PANTHER" id="PTHR30474:SF1">
    <property type="entry name" value="PEPTIDOGLYCAN GLYCOSYLTRANSFERASE MRDB"/>
    <property type="match status" value="1"/>
</dbReference>
<dbReference type="PANTHER" id="PTHR30474">
    <property type="entry name" value="CELL CYCLE PROTEIN"/>
    <property type="match status" value="1"/>
</dbReference>
<evidence type="ECO:0000256" key="6">
    <source>
        <dbReference type="SAM" id="Phobius"/>
    </source>
</evidence>
<dbReference type="EMBL" id="AP027924">
    <property type="protein sequence ID" value="BED91546.1"/>
    <property type="molecule type" value="Genomic_DNA"/>
</dbReference>
<evidence type="ECO:0000256" key="5">
    <source>
        <dbReference type="ARBA" id="ARBA00023136"/>
    </source>
</evidence>
<feature type="transmembrane region" description="Helical" evidence="6">
    <location>
        <begin position="281"/>
        <end position="302"/>
    </location>
</feature>
<name>A0AA48HUE2_9FIRM</name>
<feature type="transmembrane region" description="Helical" evidence="6">
    <location>
        <begin position="171"/>
        <end position="188"/>
    </location>
</feature>
<dbReference type="GO" id="GO:0015648">
    <property type="term" value="F:lipid-linked peptidoglycan transporter activity"/>
    <property type="evidence" value="ECO:0007669"/>
    <property type="project" value="TreeGrafter"/>
</dbReference>
<dbReference type="Pfam" id="PF01098">
    <property type="entry name" value="FTSW_RODA_SPOVE"/>
    <property type="match status" value="1"/>
</dbReference>
<dbReference type="GO" id="GO:0005886">
    <property type="term" value="C:plasma membrane"/>
    <property type="evidence" value="ECO:0007669"/>
    <property type="project" value="TreeGrafter"/>
</dbReference>
<feature type="transmembrane region" description="Helical" evidence="6">
    <location>
        <begin position="193"/>
        <end position="211"/>
    </location>
</feature>
<evidence type="ECO:0000256" key="4">
    <source>
        <dbReference type="ARBA" id="ARBA00022989"/>
    </source>
</evidence>
<keyword evidence="4 6" id="KW-1133">Transmembrane helix</keyword>
<feature type="transmembrane region" description="Helical" evidence="6">
    <location>
        <begin position="46"/>
        <end position="65"/>
    </location>
</feature>
<sequence length="375" mass="41742">MVNFFKRVHNMFAVSDKVIWSLLSAILLYSLLLIKSASRTSGETFYRSQLLALVLGLAVMVFAVFFDYESLIENWKFTSALCVFLMVFSLIFGINIKGISGVNARAWIKIPNGPTFQPSELAKIGFILTFSKHLHFLKSKNILDKPINLVCLLGHVLVPVLLTHFQGDDGAAVIFIFIFIFMAFISGIKMRYFLYLVTIFTLSVPLLWKYVLMPYQKNRIINQLNPENDPLGVGFQQIQAKLSIGSGGFFGKGIFKGDRVFDRVVPVQESDFILSVAGEELGFAGCFLIIVLISCLVCRIFYITKNCAKISGIYICFGIISLIVSQTIFNIGMCLSLLPTVGVTLPFFSAGGSSLFCLLLSMGIIQNIYIKSNNP</sequence>
<dbReference type="KEGG" id="ips:CfP315_0034"/>
<protein>
    <submittedName>
        <fullName evidence="7">FtsW/RodA/SpoVE family cell cycle protein</fullName>
    </submittedName>
</protein>
<feature type="transmembrane region" description="Helical" evidence="6">
    <location>
        <begin position="350"/>
        <end position="370"/>
    </location>
</feature>
<accession>A0AA48HUE2</accession>
<dbReference type="GO" id="GO:0032153">
    <property type="term" value="C:cell division site"/>
    <property type="evidence" value="ECO:0007669"/>
    <property type="project" value="TreeGrafter"/>
</dbReference>
<keyword evidence="3" id="KW-0133">Cell shape</keyword>
<gene>
    <name evidence="7" type="ORF">CfP315_0034</name>
</gene>
<organism evidence="7">
    <name type="scientific">Candidatus Improbicoccus pseudotrichonymphae</name>
    <dbReference type="NCBI Taxonomy" id="3033792"/>
    <lineage>
        <taxon>Bacteria</taxon>
        <taxon>Bacillati</taxon>
        <taxon>Bacillota</taxon>
        <taxon>Clostridia</taxon>
        <taxon>Candidatus Improbicoccus</taxon>
    </lineage>
</organism>
<evidence type="ECO:0000313" key="7">
    <source>
        <dbReference type="EMBL" id="BED91546.1"/>
    </source>
</evidence>
<evidence type="ECO:0000256" key="2">
    <source>
        <dbReference type="ARBA" id="ARBA00022692"/>
    </source>
</evidence>
<feature type="transmembrane region" description="Helical" evidence="6">
    <location>
        <begin position="18"/>
        <end position="34"/>
    </location>
</feature>
<dbReference type="Proteomes" id="UP001337580">
    <property type="component" value="Chromosome"/>
</dbReference>
<evidence type="ECO:0000256" key="3">
    <source>
        <dbReference type="ARBA" id="ARBA00022960"/>
    </source>
</evidence>
<comment type="subcellular location">
    <subcellularLocation>
        <location evidence="1">Membrane</location>
        <topology evidence="1">Multi-pass membrane protein</topology>
    </subcellularLocation>
</comment>
<dbReference type="GO" id="GO:0051301">
    <property type="term" value="P:cell division"/>
    <property type="evidence" value="ECO:0007669"/>
    <property type="project" value="InterPro"/>
</dbReference>
<keyword evidence="5 6" id="KW-0472">Membrane</keyword>
<dbReference type="GO" id="GO:0008360">
    <property type="term" value="P:regulation of cell shape"/>
    <property type="evidence" value="ECO:0007669"/>
    <property type="project" value="UniProtKB-KW"/>
</dbReference>
<dbReference type="InterPro" id="IPR001182">
    <property type="entry name" value="FtsW/RodA"/>
</dbReference>
<reference evidence="7" key="1">
    <citation type="journal article" date="2023" name="ISME J.">
        <title>Emergence of putative energy parasites within Clostridia revealed by genome analysis of a novel endosymbiotic clade.</title>
        <authorList>
            <person name="Takahashi K."/>
            <person name="Kuwahara H."/>
            <person name="Horikawa Y."/>
            <person name="Izawa K."/>
            <person name="Kato D."/>
            <person name="Inagaki T."/>
            <person name="Yuki M."/>
            <person name="Ohkuma M."/>
            <person name="Hongoh Y."/>
        </authorList>
    </citation>
    <scope>NUCLEOTIDE SEQUENCE</scope>
    <source>
        <strain evidence="7">CfP3-15</strain>
    </source>
</reference>
<proteinExistence type="predicted"/>